<dbReference type="OrthoDB" id="9994898at2"/>
<keyword evidence="2" id="KW-0732">Signal</keyword>
<organism evidence="3 4">
    <name type="scientific">Actinokineospora iranica</name>
    <dbReference type="NCBI Taxonomy" id="1271860"/>
    <lineage>
        <taxon>Bacteria</taxon>
        <taxon>Bacillati</taxon>
        <taxon>Actinomycetota</taxon>
        <taxon>Actinomycetes</taxon>
        <taxon>Pseudonocardiales</taxon>
        <taxon>Pseudonocardiaceae</taxon>
        <taxon>Actinokineospora</taxon>
    </lineage>
</organism>
<accession>A0A1G6SKI9</accession>
<evidence type="ECO:0000256" key="1">
    <source>
        <dbReference type="SAM" id="MobiDB-lite"/>
    </source>
</evidence>
<feature type="chain" id="PRO_5011626104" evidence="2">
    <location>
        <begin position="27"/>
        <end position="155"/>
    </location>
</feature>
<reference evidence="4" key="1">
    <citation type="submission" date="2016-10" db="EMBL/GenBank/DDBJ databases">
        <authorList>
            <person name="Varghese N."/>
            <person name="Submissions S."/>
        </authorList>
    </citation>
    <scope>NUCLEOTIDE SEQUENCE [LARGE SCALE GENOMIC DNA]</scope>
    <source>
        <strain evidence="4">IBRC-M 10403</strain>
    </source>
</reference>
<evidence type="ECO:0000313" key="3">
    <source>
        <dbReference type="EMBL" id="SDD17389.1"/>
    </source>
</evidence>
<dbReference type="RefSeq" id="WP_091451788.1">
    <property type="nucleotide sequence ID" value="NZ_FMZZ01000008.1"/>
</dbReference>
<gene>
    <name evidence="3" type="ORF">SAMN05216174_10836</name>
</gene>
<proteinExistence type="predicted"/>
<keyword evidence="4" id="KW-1185">Reference proteome</keyword>
<protein>
    <submittedName>
        <fullName evidence="3">Uncharacterized protein</fullName>
    </submittedName>
</protein>
<dbReference type="STRING" id="1271860.SAMN05216174_10836"/>
<sequence length="155" mass="15708">MSLTRAVIVAGSSLALLVSAVPGAAADDRADPVVLDTVDSLEELKPMRVAFCLSGPNAQSRYDVTAEALEPDDSPDGEMCAIADVPDAPTGPTSSGTVSASRATSEDEKHLGSTTTSDPTKLNIPISVCNSAAGVIRIVVPRLGADNVVDCTAVG</sequence>
<dbReference type="AlphaFoldDB" id="A0A1G6SKI9"/>
<name>A0A1G6SKI9_9PSEU</name>
<evidence type="ECO:0000256" key="2">
    <source>
        <dbReference type="SAM" id="SignalP"/>
    </source>
</evidence>
<feature type="region of interest" description="Disordered" evidence="1">
    <location>
        <begin position="70"/>
        <end position="120"/>
    </location>
</feature>
<feature type="compositionally biased region" description="Polar residues" evidence="1">
    <location>
        <begin position="91"/>
        <end position="103"/>
    </location>
</feature>
<dbReference type="Proteomes" id="UP000199501">
    <property type="component" value="Unassembled WGS sequence"/>
</dbReference>
<feature type="signal peptide" evidence="2">
    <location>
        <begin position="1"/>
        <end position="26"/>
    </location>
</feature>
<evidence type="ECO:0000313" key="4">
    <source>
        <dbReference type="Proteomes" id="UP000199501"/>
    </source>
</evidence>
<dbReference type="EMBL" id="FMZZ01000008">
    <property type="protein sequence ID" value="SDD17389.1"/>
    <property type="molecule type" value="Genomic_DNA"/>
</dbReference>